<name>F2BGV4_9NEIS</name>
<protein>
    <recommendedName>
        <fullName evidence="3">Mutator family transposase</fullName>
    </recommendedName>
</protein>
<evidence type="ECO:0000313" key="1">
    <source>
        <dbReference type="EMBL" id="EGF04825.1"/>
    </source>
</evidence>
<dbReference type="STRING" id="267212.GCA_001063965_00678"/>
<dbReference type="EMBL" id="AFAY01000062">
    <property type="protein sequence ID" value="EGF04825.1"/>
    <property type="molecule type" value="Genomic_DNA"/>
</dbReference>
<dbReference type="OrthoDB" id="8611443at2"/>
<comment type="caution">
    <text evidence="1">The sequence shown here is derived from an EMBL/GenBank/DDBJ whole genome shotgun (WGS) entry which is preliminary data.</text>
</comment>
<organism evidence="1 2">
    <name type="scientific">Neisseria bacilliformis ATCC BAA-1200</name>
    <dbReference type="NCBI Taxonomy" id="888742"/>
    <lineage>
        <taxon>Bacteria</taxon>
        <taxon>Pseudomonadati</taxon>
        <taxon>Pseudomonadota</taxon>
        <taxon>Betaproteobacteria</taxon>
        <taxon>Neisseriales</taxon>
        <taxon>Neisseriaceae</taxon>
        <taxon>Neisseria</taxon>
    </lineage>
</organism>
<accession>F2BGV4</accession>
<reference evidence="1 2" key="1">
    <citation type="submission" date="2011-02" db="EMBL/GenBank/DDBJ databases">
        <authorList>
            <person name="Muzny D."/>
            <person name="Qin X."/>
            <person name="Deng J."/>
            <person name="Jiang H."/>
            <person name="Liu Y."/>
            <person name="Qu J."/>
            <person name="Song X.-Z."/>
            <person name="Zhang L."/>
            <person name="Thornton R."/>
            <person name="Coyle M."/>
            <person name="Francisco L."/>
            <person name="Jackson L."/>
            <person name="Javaid M."/>
            <person name="Korchina V."/>
            <person name="Kovar C."/>
            <person name="Mata R."/>
            <person name="Mathew T."/>
            <person name="Ngo R."/>
            <person name="Nguyen L."/>
            <person name="Nguyen N."/>
            <person name="Okwuonu G."/>
            <person name="Ongeri F."/>
            <person name="Pham C."/>
            <person name="Simmons D."/>
            <person name="Wilczek-Boney K."/>
            <person name="Hale W."/>
            <person name="Jakkamsetti A."/>
            <person name="Pham P."/>
            <person name="Ruth R."/>
            <person name="San Lucas F."/>
            <person name="Warren J."/>
            <person name="Zhang J."/>
            <person name="Zhao Z."/>
            <person name="Zhou C."/>
            <person name="Zhu D."/>
            <person name="Lee S."/>
            <person name="Bess C."/>
            <person name="Blankenburg K."/>
            <person name="Forbes L."/>
            <person name="Fu Q."/>
            <person name="Gubbala S."/>
            <person name="Hirani K."/>
            <person name="Jayaseelan J.C."/>
            <person name="Lara F."/>
            <person name="Munidasa M."/>
            <person name="Palculict T."/>
            <person name="Patil S."/>
            <person name="Pu L.-L."/>
            <person name="Saada N."/>
            <person name="Tang L."/>
            <person name="Weissenberger G."/>
            <person name="Zhu Y."/>
            <person name="Hemphill L."/>
            <person name="Shang Y."/>
            <person name="Youmans B."/>
            <person name="Ayvaz T."/>
            <person name="Ross M."/>
            <person name="Santibanez J."/>
            <person name="Aqrawi P."/>
            <person name="Gross S."/>
            <person name="Joshi V."/>
            <person name="Fowler G."/>
            <person name="Nazareth L."/>
            <person name="Reid J."/>
            <person name="Worley K."/>
            <person name="Petrosino J."/>
            <person name="Highlander S."/>
            <person name="Gibbs R."/>
        </authorList>
    </citation>
    <scope>NUCLEOTIDE SEQUENCE [LARGE SCALE GENOMIC DNA]</scope>
    <source>
        <strain evidence="1 2">ATCC BAA-1200</strain>
    </source>
</reference>
<sequence length="213" mass="24465">MDATYFGRTFGVMVLFDSISRQALSVAEVKNETNMLYAQAIGRLKAKGIEIQSIVCDGRRGLAQMFPDIPVQLCHFHQIQTVRRHLTRNPQTEAGKALWRLALTLKNSTRADFESGLKAWFDEHKDFLNERTKQPETGKSRYTHPRLGSAYFSLKRNLDKLFVFEQYPGLSIPNTTNLLDGIFSDMKRLLACHQGMKQENNVKFIKDYFSVEP</sequence>
<proteinExistence type="predicted"/>
<evidence type="ECO:0008006" key="3">
    <source>
        <dbReference type="Google" id="ProtNLM"/>
    </source>
</evidence>
<dbReference type="Proteomes" id="UP000004105">
    <property type="component" value="Unassembled WGS sequence"/>
</dbReference>
<dbReference type="AlphaFoldDB" id="F2BGV4"/>
<evidence type="ECO:0000313" key="2">
    <source>
        <dbReference type="Proteomes" id="UP000004105"/>
    </source>
</evidence>
<dbReference type="HOGENOM" id="CLU_078214_2_0_4"/>
<keyword evidence="2" id="KW-1185">Reference proteome</keyword>
<gene>
    <name evidence="1" type="ORF">HMPREF9123_2961</name>
</gene>